<dbReference type="Proteomes" id="UP000309389">
    <property type="component" value="Unassembled WGS sequence"/>
</dbReference>
<evidence type="ECO:0000313" key="8">
    <source>
        <dbReference type="Proteomes" id="UP000309389"/>
    </source>
</evidence>
<dbReference type="InterPro" id="IPR007016">
    <property type="entry name" value="O-antigen_ligase-rel_domated"/>
</dbReference>
<dbReference type="EMBL" id="SSHH01000004">
    <property type="protein sequence ID" value="TIX48960.1"/>
    <property type="molecule type" value="Genomic_DNA"/>
</dbReference>
<feature type="transmembrane region" description="Helical" evidence="5">
    <location>
        <begin position="134"/>
        <end position="153"/>
    </location>
</feature>
<organism evidence="7 8">
    <name type="scientific">Alteraurantiacibacter aquimixticola</name>
    <dbReference type="NCBI Taxonomy" id="2489173"/>
    <lineage>
        <taxon>Bacteria</taxon>
        <taxon>Pseudomonadati</taxon>
        <taxon>Pseudomonadota</taxon>
        <taxon>Alphaproteobacteria</taxon>
        <taxon>Sphingomonadales</taxon>
        <taxon>Erythrobacteraceae</taxon>
        <taxon>Alteraurantiacibacter</taxon>
    </lineage>
</organism>
<gene>
    <name evidence="7" type="ORF">E5222_14590</name>
</gene>
<evidence type="ECO:0000256" key="2">
    <source>
        <dbReference type="ARBA" id="ARBA00022692"/>
    </source>
</evidence>
<keyword evidence="7" id="KW-0436">Ligase</keyword>
<comment type="subcellular location">
    <subcellularLocation>
        <location evidence="1">Membrane</location>
        <topology evidence="1">Multi-pass membrane protein</topology>
    </subcellularLocation>
</comment>
<evidence type="ECO:0000256" key="4">
    <source>
        <dbReference type="ARBA" id="ARBA00023136"/>
    </source>
</evidence>
<feature type="transmembrane region" description="Helical" evidence="5">
    <location>
        <begin position="210"/>
        <end position="227"/>
    </location>
</feature>
<evidence type="ECO:0000256" key="3">
    <source>
        <dbReference type="ARBA" id="ARBA00022989"/>
    </source>
</evidence>
<evidence type="ECO:0000259" key="6">
    <source>
        <dbReference type="Pfam" id="PF04932"/>
    </source>
</evidence>
<keyword evidence="8" id="KW-1185">Reference proteome</keyword>
<dbReference type="GO" id="GO:0016020">
    <property type="term" value="C:membrane"/>
    <property type="evidence" value="ECO:0007669"/>
    <property type="project" value="UniProtKB-SubCell"/>
</dbReference>
<feature type="transmembrane region" description="Helical" evidence="5">
    <location>
        <begin position="49"/>
        <end position="66"/>
    </location>
</feature>
<dbReference type="Pfam" id="PF04932">
    <property type="entry name" value="Wzy_C"/>
    <property type="match status" value="1"/>
</dbReference>
<feature type="domain" description="O-antigen ligase-related" evidence="6">
    <location>
        <begin position="240"/>
        <end position="391"/>
    </location>
</feature>
<accession>A0A4T3F2W8</accession>
<dbReference type="GO" id="GO:0016874">
    <property type="term" value="F:ligase activity"/>
    <property type="evidence" value="ECO:0007669"/>
    <property type="project" value="UniProtKB-KW"/>
</dbReference>
<protein>
    <submittedName>
        <fullName evidence="7">O-antigen ligase domain-containing protein</fullName>
    </submittedName>
</protein>
<keyword evidence="4 5" id="KW-0472">Membrane</keyword>
<feature type="transmembrane region" description="Helical" evidence="5">
    <location>
        <begin position="78"/>
        <end position="100"/>
    </location>
</feature>
<feature type="transmembrane region" description="Helical" evidence="5">
    <location>
        <begin position="257"/>
        <end position="276"/>
    </location>
</feature>
<evidence type="ECO:0000256" key="1">
    <source>
        <dbReference type="ARBA" id="ARBA00004141"/>
    </source>
</evidence>
<dbReference type="InterPro" id="IPR051533">
    <property type="entry name" value="WaaL-like"/>
</dbReference>
<proteinExistence type="predicted"/>
<dbReference type="AlphaFoldDB" id="A0A4T3F2W8"/>
<feature type="transmembrane region" description="Helical" evidence="5">
    <location>
        <begin position="288"/>
        <end position="309"/>
    </location>
</feature>
<reference evidence="7 8" key="1">
    <citation type="submission" date="2019-04" db="EMBL/GenBank/DDBJ databases">
        <title>Altererythrobacter aquimixticola sp. nov., isolated from sediment of junction between the ocean and a freshwater spring.</title>
        <authorList>
            <person name="Yoon J.-H."/>
        </authorList>
    </citation>
    <scope>NUCLEOTIDE SEQUENCE [LARGE SCALE GENOMIC DNA]</scope>
    <source>
        <strain evidence="7 8">SSKS-13</strain>
    </source>
</reference>
<evidence type="ECO:0000313" key="7">
    <source>
        <dbReference type="EMBL" id="TIX48960.1"/>
    </source>
</evidence>
<name>A0A4T3F2W8_9SPHN</name>
<keyword evidence="3 5" id="KW-1133">Transmembrane helix</keyword>
<feature type="transmembrane region" description="Helical" evidence="5">
    <location>
        <begin position="234"/>
        <end position="251"/>
    </location>
</feature>
<comment type="caution">
    <text evidence="7">The sequence shown here is derived from an EMBL/GenBank/DDBJ whole genome shotgun (WGS) entry which is preliminary data.</text>
</comment>
<keyword evidence="2 5" id="KW-0812">Transmembrane</keyword>
<dbReference type="OrthoDB" id="7628239at2"/>
<feature type="transmembrane region" description="Helical" evidence="5">
    <location>
        <begin position="379"/>
        <end position="400"/>
    </location>
</feature>
<dbReference type="PANTHER" id="PTHR37422">
    <property type="entry name" value="TEICHURONIC ACID BIOSYNTHESIS PROTEIN TUAE"/>
    <property type="match status" value="1"/>
</dbReference>
<sequence length="458" mass="48293">MLARSSTGPSRIVPSGSALLREPVVHLQLLLLLAVMLGGGGLAYAFNNLAIQLFALLLLAVHYRLARRFLAEASRPQLLLVGATLALPLLQLLPLPPAIWTALPGRELVEQSRALAGIDAGSWAPVSLDRARTLVAFCGLVAPATIIVLGHGLQAQEQRRLAVTLLGCIALALTIGVVQLASANSFGLFYPVSASPDILYATFANRNSTGLLLVTGVILAIGLPAGGRQGQGRLALTAAVAALLAIGVVLTQSRSSMVLLLVAPAFLLLRLGWASFAGKASPDRQRKGGVIAVIALLVVLGAILASALYGGRAADSFARFAAMETDRPEMWDDTAYAATRYFPVGSGMGTFDEVFQVHESLEYVSARRAGRAHNDYLELALEAGLAGAVLLGLWLLWVAANTLRQFRHGPEWPGVAGGLVAGCIALQSLLDYPLRNQTMLCVAGLMIVLLAAKREARR</sequence>
<feature type="transmembrane region" description="Helical" evidence="5">
    <location>
        <begin position="165"/>
        <end position="190"/>
    </location>
</feature>
<dbReference type="PANTHER" id="PTHR37422:SF13">
    <property type="entry name" value="LIPOPOLYSACCHARIDE BIOSYNTHESIS PROTEIN PA4999-RELATED"/>
    <property type="match status" value="1"/>
</dbReference>
<evidence type="ECO:0000256" key="5">
    <source>
        <dbReference type="SAM" id="Phobius"/>
    </source>
</evidence>